<protein>
    <submittedName>
        <fullName evidence="1">Uncharacterized protein</fullName>
    </submittedName>
</protein>
<reference evidence="1" key="1">
    <citation type="journal article" date="2015" name="Nature">
        <title>Complex archaea that bridge the gap between prokaryotes and eukaryotes.</title>
        <authorList>
            <person name="Spang A."/>
            <person name="Saw J.H."/>
            <person name="Jorgensen S.L."/>
            <person name="Zaremba-Niedzwiedzka K."/>
            <person name="Martijn J."/>
            <person name="Lind A.E."/>
            <person name="van Eijk R."/>
            <person name="Schleper C."/>
            <person name="Guy L."/>
            <person name="Ettema T.J."/>
        </authorList>
    </citation>
    <scope>NUCLEOTIDE SEQUENCE</scope>
</reference>
<dbReference type="EMBL" id="LAZR01054913">
    <property type="protein sequence ID" value="KKK77528.1"/>
    <property type="molecule type" value="Genomic_DNA"/>
</dbReference>
<accession>A0A0F8Y843</accession>
<name>A0A0F8Y843_9ZZZZ</name>
<sequence length="141" mass="15599">MKIRNGFVSNSSSSSFVVLGTLIDRGKYSLRELLEKFVSREELDQTVKSCSYISAETWEDINTNGVHDVLCEICNHGDFTIMKNEDDGAPKGKTIVGLTIADGDQTDWPQNIVSLNDLIAQAEKIGLKKEDLQIITGTRCT</sequence>
<evidence type="ECO:0000313" key="1">
    <source>
        <dbReference type="EMBL" id="KKK77528.1"/>
    </source>
</evidence>
<gene>
    <name evidence="1" type="ORF">LCGC14_2852720</name>
</gene>
<dbReference type="AlphaFoldDB" id="A0A0F8Y843"/>
<proteinExistence type="predicted"/>
<organism evidence="1">
    <name type="scientific">marine sediment metagenome</name>
    <dbReference type="NCBI Taxonomy" id="412755"/>
    <lineage>
        <taxon>unclassified sequences</taxon>
        <taxon>metagenomes</taxon>
        <taxon>ecological metagenomes</taxon>
    </lineage>
</organism>
<comment type="caution">
    <text evidence="1">The sequence shown here is derived from an EMBL/GenBank/DDBJ whole genome shotgun (WGS) entry which is preliminary data.</text>
</comment>